<dbReference type="EMBL" id="JGYP01000002">
    <property type="protein sequence ID" value="KFI45999.1"/>
    <property type="molecule type" value="Genomic_DNA"/>
</dbReference>
<name>A0A086ZHJ9_9BIFI</name>
<evidence type="ECO:0000313" key="1">
    <source>
        <dbReference type="EMBL" id="KFI45999.1"/>
    </source>
</evidence>
<gene>
    <name evidence="1" type="ORF">BBOH_0806</name>
</gene>
<protein>
    <submittedName>
        <fullName evidence="1">Uncharacterized protein</fullName>
    </submittedName>
</protein>
<dbReference type="Proteomes" id="UP000029096">
    <property type="component" value="Unassembled WGS sequence"/>
</dbReference>
<accession>A0A086ZHJ9</accession>
<dbReference type="AlphaFoldDB" id="A0A086ZHJ9"/>
<organism evidence="1 2">
    <name type="scientific">Bifidobacterium bohemicum DSM 22767</name>
    <dbReference type="NCBI Taxonomy" id="1437606"/>
    <lineage>
        <taxon>Bacteria</taxon>
        <taxon>Bacillati</taxon>
        <taxon>Actinomycetota</taxon>
        <taxon>Actinomycetes</taxon>
        <taxon>Bifidobacteriales</taxon>
        <taxon>Bifidobacteriaceae</taxon>
        <taxon>Bifidobacterium</taxon>
    </lineage>
</organism>
<comment type="caution">
    <text evidence="1">The sequence shown here is derived from an EMBL/GenBank/DDBJ whole genome shotgun (WGS) entry which is preliminary data.</text>
</comment>
<proteinExistence type="predicted"/>
<reference evidence="1 2" key="1">
    <citation type="submission" date="2014-03" db="EMBL/GenBank/DDBJ databases">
        <title>Genomics of Bifidobacteria.</title>
        <authorList>
            <person name="Ventura M."/>
            <person name="Milani C."/>
            <person name="Lugli G.A."/>
        </authorList>
    </citation>
    <scope>NUCLEOTIDE SEQUENCE [LARGE SCALE GENOMIC DNA]</scope>
    <source>
        <strain evidence="1 2">DSM 22767</strain>
    </source>
</reference>
<evidence type="ECO:0000313" key="2">
    <source>
        <dbReference type="Proteomes" id="UP000029096"/>
    </source>
</evidence>
<sequence>MAELGLHQNGLVVLDDLGEYNPTPLTHWCRDPRRKDNYQYPERHIEGDRLTVHKSDKQRLALASMTTVNYNGMF</sequence>
<keyword evidence="2" id="KW-1185">Reference proteome</keyword>
<dbReference type="RefSeq" id="WP_033521419.1">
    <property type="nucleotide sequence ID" value="NZ_JDUS01000007.1"/>
</dbReference>